<evidence type="ECO:0000259" key="3">
    <source>
        <dbReference type="Pfam" id="PF14289"/>
    </source>
</evidence>
<proteinExistence type="predicted"/>
<evidence type="ECO:0000256" key="1">
    <source>
        <dbReference type="SAM" id="MobiDB-lite"/>
    </source>
</evidence>
<feature type="region of interest" description="Disordered" evidence="1">
    <location>
        <begin position="232"/>
        <end position="273"/>
    </location>
</feature>
<reference evidence="5" key="1">
    <citation type="submission" date="2019-09" db="EMBL/GenBank/DDBJ databases">
        <title>Distinct polysaccharide growth profiles of human intestinal Prevotella copri isolates.</title>
        <authorList>
            <person name="Fehlner-Peach H."/>
            <person name="Magnabosco C."/>
            <person name="Raghavan V."/>
            <person name="Scher J.U."/>
            <person name="Tett A."/>
            <person name="Cox L.M."/>
            <person name="Gottsegen C."/>
            <person name="Watters A."/>
            <person name="Wiltshire- Gordon J.D."/>
            <person name="Segata N."/>
            <person name="Bonneau R."/>
            <person name="Littman D.R."/>
        </authorList>
    </citation>
    <scope>NUCLEOTIDE SEQUENCE [LARGE SCALE GENOMIC DNA]</scope>
    <source>
        <strain evidence="5">iA624</strain>
    </source>
</reference>
<evidence type="ECO:0000313" key="4">
    <source>
        <dbReference type="EMBL" id="MQO10245.1"/>
    </source>
</evidence>
<accession>A0AA90VHA6</accession>
<keyword evidence="2" id="KW-0732">Signal</keyword>
<protein>
    <submittedName>
        <fullName evidence="4">DUF4369 domain-containing protein</fullName>
    </submittedName>
</protein>
<sequence>MNKIFYALITLVALTSCASSYDISGTSNVSTLDGRMLYLQILKNNEFSKIDSCDVVHGQFHFQGTVDSARMANVFMDDEPVLPLVLEAGSITVKLDDVQQVVSGTPLNDKLFGFFKKYQQLQSQQLELVHKHDQAIMNGSDMQAVTAQLNAEAMKLSEQEDKLVTTFITDNFENVLGPGVFFLVTMGNQYPMLSPWIEDIMSKATEHFKSDPYVKDYYQKAQENQAIMNGTHEAQMDPSMQAGQMEAPQTDPNAAPAPTPNELAKPSIPEAKE</sequence>
<feature type="chain" id="PRO_5041669059" evidence="2">
    <location>
        <begin position="19"/>
        <end position="273"/>
    </location>
</feature>
<gene>
    <name evidence="4" type="ORF">F7D57_11110</name>
</gene>
<dbReference type="Pfam" id="PF14289">
    <property type="entry name" value="DUF4369"/>
    <property type="match status" value="1"/>
</dbReference>
<dbReference type="PROSITE" id="PS51257">
    <property type="entry name" value="PROKAR_LIPOPROTEIN"/>
    <property type="match status" value="1"/>
</dbReference>
<comment type="caution">
    <text evidence="4">The sequence shown here is derived from an EMBL/GenBank/DDBJ whole genome shotgun (WGS) entry which is preliminary data.</text>
</comment>
<organism evidence="4 5">
    <name type="scientific">Segatella copri</name>
    <dbReference type="NCBI Taxonomy" id="165179"/>
    <lineage>
        <taxon>Bacteria</taxon>
        <taxon>Pseudomonadati</taxon>
        <taxon>Bacteroidota</taxon>
        <taxon>Bacteroidia</taxon>
        <taxon>Bacteroidales</taxon>
        <taxon>Prevotellaceae</taxon>
        <taxon>Segatella</taxon>
    </lineage>
</organism>
<dbReference type="Proteomes" id="UP000405805">
    <property type="component" value="Unassembled WGS sequence"/>
</dbReference>
<evidence type="ECO:0000313" key="5">
    <source>
        <dbReference type="Proteomes" id="UP000405805"/>
    </source>
</evidence>
<dbReference type="EMBL" id="VZBP01000138">
    <property type="protein sequence ID" value="MQO10245.1"/>
    <property type="molecule type" value="Genomic_DNA"/>
</dbReference>
<dbReference type="InterPro" id="IPR025380">
    <property type="entry name" value="DUF4369"/>
</dbReference>
<feature type="signal peptide" evidence="2">
    <location>
        <begin position="1"/>
        <end position="18"/>
    </location>
</feature>
<feature type="compositionally biased region" description="Low complexity" evidence="1">
    <location>
        <begin position="247"/>
        <end position="264"/>
    </location>
</feature>
<feature type="domain" description="DUF4369" evidence="3">
    <location>
        <begin position="21"/>
        <end position="111"/>
    </location>
</feature>
<name>A0AA90VHA6_9BACT</name>
<dbReference type="AlphaFoldDB" id="A0AA90VHA6"/>
<dbReference type="RefSeq" id="WP_153097467.1">
    <property type="nucleotide sequence ID" value="NZ_VZBP01000138.1"/>
</dbReference>
<evidence type="ECO:0000256" key="2">
    <source>
        <dbReference type="SAM" id="SignalP"/>
    </source>
</evidence>